<gene>
    <name evidence="4" type="ORF">B9N49_09265</name>
</gene>
<dbReference type="GO" id="GO:0016787">
    <property type="term" value="F:hydrolase activity"/>
    <property type="evidence" value="ECO:0007669"/>
    <property type="project" value="UniProtKB-KW"/>
</dbReference>
<dbReference type="InterPro" id="IPR007044">
    <property type="entry name" value="Cyclodeamin/CycHdrlase"/>
</dbReference>
<evidence type="ECO:0000313" key="4">
    <source>
        <dbReference type="EMBL" id="OXZ26410.1"/>
    </source>
</evidence>
<dbReference type="RefSeq" id="WP_094206469.1">
    <property type="nucleotide sequence ID" value="NZ_NDYC01000048.1"/>
</dbReference>
<proteinExistence type="predicted"/>
<name>A0A233V1Z2_FINMA</name>
<sequence length="211" mass="23905">MMFMDQTLEEFIKNVNSKELPGGGSISALTALLGVGIGNMSFYLTEDKKSFKALDDETQQEIRSHVDRLTEIIEELKEKMVEDTKSFDSVLQAYKLPKETDEEKAYRKKMIADGYIIATESPMSSARIMMEAMELVKQIAKYIDKYAITDLLASAYLLHSSMKSVMLNAKINMKQLGDSKKVADEITALEYKSEVLLREIEEVSYKKIGEV</sequence>
<dbReference type="AlphaFoldDB" id="A0A233V1Z2"/>
<dbReference type="EMBL" id="NDYC01000048">
    <property type="protein sequence ID" value="OXZ26410.1"/>
    <property type="molecule type" value="Genomic_DNA"/>
</dbReference>
<dbReference type="SUPFAM" id="SSF101262">
    <property type="entry name" value="Methenyltetrahydrofolate cyclohydrolase-like"/>
    <property type="match status" value="1"/>
</dbReference>
<protein>
    <submittedName>
        <fullName evidence="4">Methenyltetrahydrofolate cyclohydrolase</fullName>
    </submittedName>
</protein>
<evidence type="ECO:0000259" key="3">
    <source>
        <dbReference type="Pfam" id="PF04961"/>
    </source>
</evidence>
<evidence type="ECO:0000256" key="2">
    <source>
        <dbReference type="SAM" id="Phobius"/>
    </source>
</evidence>
<organism evidence="4 5">
    <name type="scientific">Finegoldia magna</name>
    <name type="common">Peptostreptococcus magnus</name>
    <dbReference type="NCBI Taxonomy" id="1260"/>
    <lineage>
        <taxon>Bacteria</taxon>
        <taxon>Bacillati</taxon>
        <taxon>Bacillota</taxon>
        <taxon>Tissierellia</taxon>
        <taxon>Tissierellales</taxon>
        <taxon>Peptoniphilaceae</taxon>
        <taxon>Finegoldia</taxon>
    </lineage>
</organism>
<feature type="domain" description="Cyclodeaminase/cyclohydrolase" evidence="3">
    <location>
        <begin position="7"/>
        <end position="183"/>
    </location>
</feature>
<keyword evidence="2" id="KW-0472">Membrane</keyword>
<dbReference type="Proteomes" id="UP000215413">
    <property type="component" value="Unassembled WGS sequence"/>
</dbReference>
<keyword evidence="4" id="KW-0378">Hydrolase</keyword>
<dbReference type="Pfam" id="PF04961">
    <property type="entry name" value="FTCD_C"/>
    <property type="match status" value="1"/>
</dbReference>
<dbReference type="Gene3D" id="1.20.120.680">
    <property type="entry name" value="Formiminotetrahydrofolate cyclodeaminase monomer, up-and-down helical bundle"/>
    <property type="match status" value="1"/>
</dbReference>
<evidence type="ECO:0000313" key="5">
    <source>
        <dbReference type="Proteomes" id="UP000215413"/>
    </source>
</evidence>
<comment type="caution">
    <text evidence="4">The sequence shown here is derived from an EMBL/GenBank/DDBJ whole genome shotgun (WGS) entry which is preliminary data.</text>
</comment>
<keyword evidence="2" id="KW-0812">Transmembrane</keyword>
<keyword evidence="1" id="KW-0175">Coiled coil</keyword>
<evidence type="ECO:0000256" key="1">
    <source>
        <dbReference type="SAM" id="Coils"/>
    </source>
</evidence>
<keyword evidence="2" id="KW-1133">Transmembrane helix</keyword>
<feature type="coiled-coil region" evidence="1">
    <location>
        <begin position="59"/>
        <end position="86"/>
    </location>
</feature>
<dbReference type="InterPro" id="IPR036178">
    <property type="entry name" value="Formintransfe-cycloase-like_sf"/>
</dbReference>
<accession>A0A233V1Z2</accession>
<reference evidence="5" key="1">
    <citation type="submission" date="2017-04" db="EMBL/GenBank/DDBJ databases">
        <title>Finegoldia magna isolated from orthopedic joint implant-associated infections.</title>
        <authorList>
            <person name="Bjorklund S."/>
            <person name="Bruggemann H."/>
            <person name="Jensen A."/>
            <person name="Hellmark B."/>
            <person name="Soderquist B."/>
        </authorList>
    </citation>
    <scope>NUCLEOTIDE SEQUENCE [LARGE SCALE GENOMIC DNA]</scope>
    <source>
        <strain evidence="5">CCUG 54800</strain>
    </source>
</reference>
<feature type="transmembrane region" description="Helical" evidence="2">
    <location>
        <begin position="20"/>
        <end position="44"/>
    </location>
</feature>